<sequence length="551" mass="62411">MKKVQYIFGALALIAFPNWAQAQTQAKDTTLSRTVVVEQEYNPDIMDASKVNVLPQVAPPTVSKKVVEYDATLVPEGNIPASTMQAYTGAESQDKAQRGYARLGYGNYGNLDACANYLFILPNSDKLNLNFHMNGMDGKLKVPGFAEKWDARYYRTHVGMDYIHAFRKVDLNVAGNFGLSNFNFIPYSINNKQKFLSGDVHFGVKSTSEDLPFQFHAETNLMFYERQYDLSQKDAQEAMVRTKAGAMGSISEEQSVGVDLAMDNVFYKNNLFDDYTSVELNPYYLYQNDDWKIRLGAHVDFAFGFGKKFRVSPDVTAQYIFSDSYILYAQATGGRRTNDFRRLETVSPYGQSEMQLDATYEQLNAALGFKTSPVTGLWFNLYGGYQDLKNNLASVGVSSYFVDTNNQSYLQLFQRNMHNIYAGAEVSYSYKDIISFSASGVYRDWKVAKVEEDNGDWLLAYMPSFEANIHADIRPISSVLISFGYQHITREKIGNERVDPVGNLYLGGSYEVFKGISIYARVNNLLNKDYQYYWGYPTEGINFVGGVSFRF</sequence>
<keyword evidence="3" id="KW-0998">Cell outer membrane</keyword>
<reference evidence="5 6" key="1">
    <citation type="submission" date="2018-08" db="EMBL/GenBank/DDBJ databases">
        <title>A genome reference for cultivated species of the human gut microbiota.</title>
        <authorList>
            <person name="Zou Y."/>
            <person name="Xue W."/>
            <person name="Luo G."/>
        </authorList>
    </citation>
    <scope>NUCLEOTIDE SEQUENCE [LARGE SCALE GENOMIC DNA]</scope>
    <source>
        <strain evidence="5 6">AF14-32</strain>
    </source>
</reference>
<comment type="caution">
    <text evidence="5">The sequence shown here is derived from an EMBL/GenBank/DDBJ whole genome shotgun (WGS) entry which is preliminary data.</text>
</comment>
<evidence type="ECO:0000313" key="6">
    <source>
        <dbReference type="Proteomes" id="UP000283850"/>
    </source>
</evidence>
<comment type="subcellular location">
    <subcellularLocation>
        <location evidence="1">Cell outer membrane</location>
    </subcellularLocation>
</comment>
<evidence type="ECO:0000256" key="3">
    <source>
        <dbReference type="ARBA" id="ARBA00023237"/>
    </source>
</evidence>
<dbReference type="SUPFAM" id="SSF56935">
    <property type="entry name" value="Porins"/>
    <property type="match status" value="1"/>
</dbReference>
<dbReference type="RefSeq" id="WP_022392631.1">
    <property type="nucleotide sequence ID" value="NZ_QRZF01000007.1"/>
</dbReference>
<dbReference type="InterPro" id="IPR036942">
    <property type="entry name" value="Beta-barrel_TonB_sf"/>
</dbReference>
<proteinExistence type="predicted"/>
<keyword evidence="4" id="KW-0732">Signal</keyword>
<feature type="signal peptide" evidence="4">
    <location>
        <begin position="1"/>
        <end position="22"/>
    </location>
</feature>
<organism evidence="5 6">
    <name type="scientific">Bacteroides intestinalis</name>
    <dbReference type="NCBI Taxonomy" id="329854"/>
    <lineage>
        <taxon>Bacteria</taxon>
        <taxon>Pseudomonadati</taxon>
        <taxon>Bacteroidota</taxon>
        <taxon>Bacteroidia</taxon>
        <taxon>Bacteroidales</taxon>
        <taxon>Bacteroidaceae</taxon>
        <taxon>Bacteroides</taxon>
    </lineage>
</organism>
<dbReference type="AlphaFoldDB" id="A0A412Y7Y3"/>
<dbReference type="Proteomes" id="UP000283850">
    <property type="component" value="Unassembled WGS sequence"/>
</dbReference>
<keyword evidence="5" id="KW-0675">Receptor</keyword>
<feature type="chain" id="PRO_5018971917" evidence="4">
    <location>
        <begin position="23"/>
        <end position="551"/>
    </location>
</feature>
<accession>A0A412Y7Y3</accession>
<evidence type="ECO:0000256" key="2">
    <source>
        <dbReference type="ARBA" id="ARBA00023136"/>
    </source>
</evidence>
<dbReference type="Gene3D" id="2.40.170.20">
    <property type="entry name" value="TonB-dependent receptor, beta-barrel domain"/>
    <property type="match status" value="1"/>
</dbReference>
<evidence type="ECO:0000256" key="4">
    <source>
        <dbReference type="SAM" id="SignalP"/>
    </source>
</evidence>
<protein>
    <submittedName>
        <fullName evidence="5">TonB-dependent receptor</fullName>
    </submittedName>
</protein>
<dbReference type="EMBL" id="QRZF01000007">
    <property type="protein sequence ID" value="RGV53493.1"/>
    <property type="molecule type" value="Genomic_DNA"/>
</dbReference>
<name>A0A412Y7Y3_9BACE</name>
<keyword evidence="2" id="KW-0472">Membrane</keyword>
<gene>
    <name evidence="5" type="ORF">DWW10_12560</name>
</gene>
<evidence type="ECO:0000313" key="5">
    <source>
        <dbReference type="EMBL" id="RGV53493.1"/>
    </source>
</evidence>
<dbReference type="GO" id="GO:0009279">
    <property type="term" value="C:cell outer membrane"/>
    <property type="evidence" value="ECO:0007669"/>
    <property type="project" value="UniProtKB-SubCell"/>
</dbReference>
<evidence type="ECO:0000256" key="1">
    <source>
        <dbReference type="ARBA" id="ARBA00004442"/>
    </source>
</evidence>